<evidence type="ECO:0000256" key="1">
    <source>
        <dbReference type="SAM" id="Phobius"/>
    </source>
</evidence>
<evidence type="ECO:0000313" key="3">
    <source>
        <dbReference type="Proteomes" id="UP000823641"/>
    </source>
</evidence>
<evidence type="ECO:0000313" key="2">
    <source>
        <dbReference type="EMBL" id="MBO8459690.1"/>
    </source>
</evidence>
<protein>
    <submittedName>
        <fullName evidence="2">YbbR-like domain-containing protein</fullName>
    </submittedName>
</protein>
<dbReference type="Pfam" id="PF07949">
    <property type="entry name" value="YbbR"/>
    <property type="match status" value="1"/>
</dbReference>
<accession>A0A9D9HTI3</accession>
<feature type="transmembrane region" description="Helical" evidence="1">
    <location>
        <begin position="21"/>
        <end position="42"/>
    </location>
</feature>
<reference evidence="2" key="2">
    <citation type="journal article" date="2021" name="PeerJ">
        <title>Extensive microbial diversity within the chicken gut microbiome revealed by metagenomics and culture.</title>
        <authorList>
            <person name="Gilroy R."/>
            <person name="Ravi A."/>
            <person name="Getino M."/>
            <person name="Pursley I."/>
            <person name="Horton D.L."/>
            <person name="Alikhan N.F."/>
            <person name="Baker D."/>
            <person name="Gharbi K."/>
            <person name="Hall N."/>
            <person name="Watson M."/>
            <person name="Adriaenssens E.M."/>
            <person name="Foster-Nyarko E."/>
            <person name="Jarju S."/>
            <person name="Secka A."/>
            <person name="Antonio M."/>
            <person name="Oren A."/>
            <person name="Chaudhuri R.R."/>
            <person name="La Ragione R."/>
            <person name="Hildebrand F."/>
            <person name="Pallen M.J."/>
        </authorList>
    </citation>
    <scope>NUCLEOTIDE SEQUENCE</scope>
    <source>
        <strain evidence="2">G3-3990</strain>
    </source>
</reference>
<gene>
    <name evidence="2" type="ORF">IAA73_05070</name>
</gene>
<sequence length="340" mass="38872">MSEYHLPIWFRSVWNKVKAFFVTRDALTFLVFLFISTAFWFVHALDRVRETQITLQLSYIGIPENVLFVDQSPASVNVKIKDEGKNLFAYRKNKLPLIAFDLSESFTEEQGKVIITKEEIRKKVTMLISGTTDILAINPDTIALNYIKQSQKEVPVQVVATLLPARQYMIRDTLMQNKTVLLFGRASQLADIHEIRTQNLIFSDIKDSTRLTLPLQIPSGIRAGVDKVNCIVVAEKFTEKKMKVNIEPVNFPHDVNVRIFPAEAEVTCNLPLSEFASLQPNDIRVFIDYHDVKPNMAQVELSAETDKPYISKIKLHPSEVEFLLEEKNQDNNNNETDTNG</sequence>
<dbReference type="Proteomes" id="UP000823641">
    <property type="component" value="Unassembled WGS sequence"/>
</dbReference>
<organism evidence="2 3">
    <name type="scientific">Candidatus Gallipaludibacter merdavium</name>
    <dbReference type="NCBI Taxonomy" id="2840839"/>
    <lineage>
        <taxon>Bacteria</taxon>
        <taxon>Pseudomonadati</taxon>
        <taxon>Bacteroidota</taxon>
        <taxon>Bacteroidia</taxon>
        <taxon>Bacteroidales</taxon>
        <taxon>Candidatus Gallipaludibacter</taxon>
    </lineage>
</organism>
<dbReference type="InterPro" id="IPR012505">
    <property type="entry name" value="YbbR"/>
</dbReference>
<name>A0A9D9HTI3_9BACT</name>
<dbReference type="EMBL" id="JADIMG010000051">
    <property type="protein sequence ID" value="MBO8459690.1"/>
    <property type="molecule type" value="Genomic_DNA"/>
</dbReference>
<dbReference type="Gene3D" id="2.170.120.30">
    <property type="match status" value="1"/>
</dbReference>
<keyword evidence="1" id="KW-1133">Transmembrane helix</keyword>
<comment type="caution">
    <text evidence="2">The sequence shown here is derived from an EMBL/GenBank/DDBJ whole genome shotgun (WGS) entry which is preliminary data.</text>
</comment>
<dbReference type="InterPro" id="IPR053154">
    <property type="entry name" value="c-di-AMP_regulator"/>
</dbReference>
<dbReference type="AlphaFoldDB" id="A0A9D9HTI3"/>
<dbReference type="PANTHER" id="PTHR37804:SF1">
    <property type="entry name" value="CDAA REGULATORY PROTEIN CDAR"/>
    <property type="match status" value="1"/>
</dbReference>
<reference evidence="2" key="1">
    <citation type="submission" date="2020-10" db="EMBL/GenBank/DDBJ databases">
        <authorList>
            <person name="Gilroy R."/>
        </authorList>
    </citation>
    <scope>NUCLEOTIDE SEQUENCE</scope>
    <source>
        <strain evidence="2">G3-3990</strain>
    </source>
</reference>
<dbReference type="PANTHER" id="PTHR37804">
    <property type="entry name" value="CDAA REGULATORY PROTEIN CDAR"/>
    <property type="match status" value="1"/>
</dbReference>
<keyword evidence="1" id="KW-0472">Membrane</keyword>
<proteinExistence type="predicted"/>
<dbReference type="Gene3D" id="2.170.120.40">
    <property type="entry name" value="YbbR-like domain"/>
    <property type="match status" value="1"/>
</dbReference>
<keyword evidence="1" id="KW-0812">Transmembrane</keyword>